<feature type="transmembrane region" description="Helical" evidence="7">
    <location>
        <begin position="1992"/>
        <end position="2014"/>
    </location>
</feature>
<dbReference type="InterPro" id="IPR013783">
    <property type="entry name" value="Ig-like_fold"/>
</dbReference>
<dbReference type="GO" id="GO:0016020">
    <property type="term" value="C:membrane"/>
    <property type="evidence" value="ECO:0007669"/>
    <property type="project" value="UniProtKB-SubCell"/>
</dbReference>
<evidence type="ECO:0000256" key="4">
    <source>
        <dbReference type="ARBA" id="ARBA00023136"/>
    </source>
</evidence>
<dbReference type="InterPro" id="IPR032179">
    <property type="entry name" value="Cry22Aa_Ig-like"/>
</dbReference>
<feature type="region of interest" description="Disordered" evidence="6">
    <location>
        <begin position="2872"/>
        <end position="2922"/>
    </location>
</feature>
<evidence type="ECO:0000256" key="5">
    <source>
        <dbReference type="SAM" id="Coils"/>
    </source>
</evidence>
<evidence type="ECO:0000259" key="8">
    <source>
        <dbReference type="Pfam" id="PF08016"/>
    </source>
</evidence>
<dbReference type="KEGG" id="vcn:VOLCADRAFT_96666"/>
<evidence type="ECO:0000256" key="2">
    <source>
        <dbReference type="ARBA" id="ARBA00022692"/>
    </source>
</evidence>
<keyword evidence="4 7" id="KW-0472">Membrane</keyword>
<evidence type="ECO:0000256" key="7">
    <source>
        <dbReference type="SAM" id="Phobius"/>
    </source>
</evidence>
<keyword evidence="5" id="KW-0175">Coiled coil</keyword>
<dbReference type="EMBL" id="GL378375">
    <property type="protein sequence ID" value="EFJ43198.1"/>
    <property type="molecule type" value="Genomic_DNA"/>
</dbReference>
<feature type="transmembrane region" description="Helical" evidence="7">
    <location>
        <begin position="2409"/>
        <end position="2432"/>
    </location>
</feature>
<dbReference type="PANTHER" id="PTHR10877">
    <property type="entry name" value="POLYCYSTIN FAMILY MEMBER"/>
    <property type="match status" value="1"/>
</dbReference>
<feature type="domain" description="Pesticidal crystal protein Cry22Aa Ig-like" evidence="9">
    <location>
        <begin position="784"/>
        <end position="850"/>
    </location>
</feature>
<reference evidence="10 11" key="1">
    <citation type="journal article" date="2010" name="Science">
        <title>Genomic analysis of organismal complexity in the multicellular green alga Volvox carteri.</title>
        <authorList>
            <person name="Prochnik S.E."/>
            <person name="Umen J."/>
            <person name="Nedelcu A.M."/>
            <person name="Hallmann A."/>
            <person name="Miller S.M."/>
            <person name="Nishii I."/>
            <person name="Ferris P."/>
            <person name="Kuo A."/>
            <person name="Mitros T."/>
            <person name="Fritz-Laylin L.K."/>
            <person name="Hellsten U."/>
            <person name="Chapman J."/>
            <person name="Simakov O."/>
            <person name="Rensing S.A."/>
            <person name="Terry A."/>
            <person name="Pangilinan J."/>
            <person name="Kapitonov V."/>
            <person name="Jurka J."/>
            <person name="Salamov A."/>
            <person name="Shapiro H."/>
            <person name="Schmutz J."/>
            <person name="Grimwood J."/>
            <person name="Lindquist E."/>
            <person name="Lucas S."/>
            <person name="Grigoriev I.V."/>
            <person name="Schmitt R."/>
            <person name="Kirk D."/>
            <person name="Rokhsar D.S."/>
        </authorList>
    </citation>
    <scope>NUCLEOTIDE SEQUENCE [LARGE SCALE GENOMIC DNA]</scope>
    <source>
        <strain evidence="11">f. Nagariensis / Eve</strain>
    </source>
</reference>
<feature type="compositionally biased region" description="Acidic residues" evidence="6">
    <location>
        <begin position="2151"/>
        <end position="2162"/>
    </location>
</feature>
<feature type="transmembrane region" description="Helical" evidence="7">
    <location>
        <begin position="1950"/>
        <end position="1971"/>
    </location>
</feature>
<feature type="region of interest" description="Disordered" evidence="6">
    <location>
        <begin position="2757"/>
        <end position="2788"/>
    </location>
</feature>
<dbReference type="Proteomes" id="UP000001058">
    <property type="component" value="Unassembled WGS sequence"/>
</dbReference>
<feature type="transmembrane region" description="Helical" evidence="7">
    <location>
        <begin position="2507"/>
        <end position="2526"/>
    </location>
</feature>
<keyword evidence="11" id="KW-1185">Reference proteome</keyword>
<dbReference type="Gene3D" id="2.60.40.10">
    <property type="entry name" value="Immunoglobulins"/>
    <property type="match status" value="2"/>
</dbReference>
<keyword evidence="3 7" id="KW-1133">Transmembrane helix</keyword>
<dbReference type="Pfam" id="PF08016">
    <property type="entry name" value="PKD_channel"/>
    <property type="match status" value="1"/>
</dbReference>
<dbReference type="PANTHER" id="PTHR10877:SF183">
    <property type="entry name" value="AT14535P-RELATED"/>
    <property type="match status" value="1"/>
</dbReference>
<feature type="compositionally biased region" description="Polar residues" evidence="6">
    <location>
        <begin position="2760"/>
        <end position="2781"/>
    </location>
</feature>
<feature type="region of interest" description="Disordered" evidence="6">
    <location>
        <begin position="1235"/>
        <end position="1261"/>
    </location>
</feature>
<feature type="domain" description="Polycystin cation channel PKD1/PKD2" evidence="8">
    <location>
        <begin position="2508"/>
        <end position="2596"/>
    </location>
</feature>
<evidence type="ECO:0000256" key="6">
    <source>
        <dbReference type="SAM" id="MobiDB-lite"/>
    </source>
</evidence>
<evidence type="ECO:0000313" key="11">
    <source>
        <dbReference type="Proteomes" id="UP000001058"/>
    </source>
</evidence>
<dbReference type="InParanoid" id="D8UAQ7"/>
<sequence>MYVFIPIWPCTVSTVAYMACHSPLPSERAAMARLVAPQPPAIGGCTCTTLPLTSHPRAVLVVGYMLARHWIAATTTGATWPANATVRRLNSTAASNLGVSNTSVSYDNVSYTAWPPGSPSGAAGQGIVSWIRIRNITSSTNISTGSTNISNVRNSDSNRAGLLTAISLWEEASPLAQMPYICVRAKPTLELGRAIEVGLTQYLALYDALQNSAARDRCTAIGGELASVDPNFVDASGGSNSAVLAALLRLMSQSVGGASFWVAGNCTAMYGGWDAPGLAAPDQIKNRHVIAWNQRRFASHASGRAAAACAAAGSGLLQPVSGSTELHAAAAAMLPAATAAGVTEVWLGLTLAGDRWVWDDPRPPTTPASATLAAMLLTQAYRHVQYWCSELRRGGLCRAMKRCRTSAGGQDGNPDTKLLSELNGIVQITNLQDSLLLRMTPGVVFPAALQTAFTSAVSAELRRTADGAATVATLRVSVLLSIRSHTSSSSSARSSASGIAGPGQVLLYLKATALFPAPWLNSANLEDAIASPVVAAVLPNNTVARLGPTTTSSRTVPKSYFNKTDSAPPQLTLYGEPELTLDVLSSGYEDDGASCVDGTEGPLPASAVVTFGLPISTAQATPPGVPTLIFYGCADAAGNAARPVVRQIVVYDPCQESGEATCADSGECSVGNAEWACDSLDLSFMVHRIQNPESRIQMIPCAGFRGFLKAKAEYVVGWRDQPKPKQGEHQQNVSQVTRSAAVVDRTPPVITLLDPPSTYRPGVDYMSKTGTNTIRGRITFLLANTPFTDPGATAIDDVDGDVSASVARSYPAEGALDTRIPRAQSDPYLITYIATDSAGNRAVAFRRVYVICADGERVCGANETEDGLAACSTAGICGVSGGGGGGGSSGGGSSTTAAGTNTPPQITLLGEPVVALVEGQFRSYAPCTRQSGLRDICDPGVVATDAEDGNLGPLVRLCGGGVSSGVGLASCGIDTAAAGTYVINYTVTDSGGAAAWVARTLLICPSSEVVCTAGGGLSCSFAGVGKALEPPLEFFVIPEWQPRTVLGRTSPDRCMYVRPPIGSLQEILFVVFDKWAKVPRATAARQITIISPCAAGRYYCEGDKTCSDVPCDTRNIIPSSVAAATAAAATALGPVLFLVDGAAAASSTLTAAALNATTLVNATVMASVLNGTSGPLYGQDHQVYVPYGRPAPYSFLPCESISSITSCGAVAADATDGDLSRSITVVPICTAVTAPPAPPAPDADSSADGTEAADASATNDDVTAVQQQSSACALCSAEFLTAGACAPGIYTLRYTVTDSDSWSASMTRVVIVEERASLSLSLNFTASLPALPFPPPPAPPLPPPSPPSPPSPPAPTQVPTPLPAPAPPAAPLPSPPPDAMDGGDINITAMAYNAAAMFVRQLRMDPQLQAQLVAEYSSVFGVEPETVRSVNVTAAEMNLAAAAIVEDHAGSGGSDVSVDYGIRRLLLPYREDAMPYMLSDGGSGVVAATASYPMVMQSGFTAVLSVGNLTASCATPDLDPTNIMLAALAGATAAIVDLHDTMLEATLASKTTFMQMEDKYDQYDSAVLQAYEEAHSLATTALTNASATAQEILTLLDMTLAVQAANDDALSAISTLTEAALAAATGATQIAALTTAVVLSSLEAYGYDTTSDDWKQMENCMALRGVRQVHRRLFDIVARRRVLRTVTTNTRTGSFGGYEVTNANLLRTVFIDDAASASAVPPRVLGTGGSAIVAGVFLHQRRIPADVLRERYDTCTPPDDDGGGPFPGALAVECTPYYSLTYGGPAVDGNKAETVTEGIGVDAVFNRASDLYDADLESRPEDYYNTSSQAGFLNRNGVPYGFHPSPIPLAGLGGGGFPVLLDTALTATRLQHVLAALRQGGYLNAHLTESMTAQVVSYNSDLRIFGYWRAVFRWGSQGLVEASFSVTGLPAVTWTLSNKDGGIRFVIPDLLLVLLAAWYFASTVYDIVVSVQEDRLRARALKRLLKMHARRGMSMTAAVAATAAAGGTAAALAGRSKSSLFVPSTGTNSMRRQDQAVPEPVLGSGSDPRVAGDGPQPTAGSLSLSPLSGVGAAAAGAALPTDRQGDRTPSSGGREDEGGQQGEADEDLELRDGEMCMEAEAELEAAVEAELEAAVEAELEAAVEAELEAELEQELQEEEGDGEGTASGSGNGTGDGLISRGPYGIGEATEYDMRYCGENGAKEWRELQPLRPGCKATEQSCASNIIDDLYRNNSSYRGLYGREGSLGNDPAAKARPAGTASGYFSRVHMNTGGRVGVRGGDGPNQYARSRLLPGSRTTSYSQKSFNSKLSFGGASLSRNSSKVVSRGLAVGYDKSIMMTSNPSYSFQDDGKRPRGPQLTMPLGMPSRVPEDPKAAAVRLMGQEQEVVAIRSKKGVKAVRKYRARMTPFWAAYELMVCGFMAACLAILFIYSLQLSRDGPQRLRYDVYDSLSGAPAHIFMLRRLTAGRDNATLPAPGDPLRWTLPEDTSGLEGVAILYDKVLHMRDMWMLYNFFQGLVLVLLIMRLVHRLSFQPRLSIISGTLARMVPDLAGFVLVLVIILVMFAMMLVVLWGDTIEQLSRAADGVVWTITYFITALDSSKALDVVHAIHDPNNQANGAYMFMSWVVTICGPLFFIFTLQHFVMALLAWPFSELKRIFSSAPKNKSIMKTRRKSGGHSHTSTMDSLLAKASQLRHKLAVSLAAARRPDVGCRTLEVAVDDDWLSAGELEQLLAQLLLRRGRRVPQLRDNDAGKVVHAGQVQRDTLTHGSAASKQPQRTSSRGSVMPEPGPHVEVELECALWRVGGSDGPEVVVDEASGRGGDGRGSRRGCSSPALAWPGNAEASTSLSLEAAVAAVAMNLVQRMGQLRNSVVRPSHSSMETVGNNRPASITASATNGRNGDNGNGGDQFDANNTGNSNSRIAVPTPSLAAPALEGNNQACTASAPAAVAAVVQGLAATASAMHAGPSAASTSRKNLRTGSRVKFDSSVNADPEICVASATSPFTSTFAQANTAATATTTAAGGTGLRRQPEGSWDSRLHQLLSELNRELTMVQGNATSADGATGMATSVAAPAPAPAVSMVRTGSTGIRSGPSLLKASEQPPASLSTPPPMPKTPLQLQAQSQSQRQEQQRLFANLEGILESTPRTQELRERLVAARVVSGVEIYASSGGARGSIGHGGAAEPLRSKSWIELIRGIRNSGGSGDGAKAGTPRSGLEPQTLILGGYFSATEMQLQRTFKYPCYYRGY</sequence>
<dbReference type="InterPro" id="IPR051223">
    <property type="entry name" value="Polycystin"/>
</dbReference>
<evidence type="ECO:0000313" key="10">
    <source>
        <dbReference type="EMBL" id="EFJ43198.1"/>
    </source>
</evidence>
<feature type="coiled-coil region" evidence="5">
    <location>
        <begin position="2120"/>
        <end position="2148"/>
    </location>
</feature>
<feature type="region of interest" description="Disordered" evidence="6">
    <location>
        <begin position="1335"/>
        <end position="1382"/>
    </location>
</feature>
<feature type="region of interest" description="Disordered" evidence="6">
    <location>
        <begin position="3083"/>
        <end position="3128"/>
    </location>
</feature>
<feature type="compositionally biased region" description="Low complexity" evidence="6">
    <location>
        <begin position="2059"/>
        <end position="2079"/>
    </location>
</feature>
<proteinExistence type="predicted"/>
<dbReference type="RefSeq" id="XP_002955773.1">
    <property type="nucleotide sequence ID" value="XM_002955727.1"/>
</dbReference>
<evidence type="ECO:0000259" key="9">
    <source>
        <dbReference type="Pfam" id="PF16403"/>
    </source>
</evidence>
<comment type="subcellular location">
    <subcellularLocation>
        <location evidence="1">Membrane</location>
        <topology evidence="1">Multi-pass membrane protein</topology>
    </subcellularLocation>
</comment>
<name>D8UAQ7_VOLCA</name>
<evidence type="ECO:0000256" key="1">
    <source>
        <dbReference type="ARBA" id="ARBA00004141"/>
    </source>
</evidence>
<feature type="transmembrane region" description="Helical" evidence="7">
    <location>
        <begin position="2624"/>
        <end position="2648"/>
    </location>
</feature>
<accession>D8UAQ7</accession>
<feature type="compositionally biased region" description="Low complexity" evidence="6">
    <location>
        <begin position="3115"/>
        <end position="3128"/>
    </location>
</feature>
<feature type="region of interest" description="Disordered" evidence="6">
    <location>
        <begin position="2151"/>
        <end position="2183"/>
    </location>
</feature>
<feature type="compositionally biased region" description="Polar residues" evidence="6">
    <location>
        <begin position="2874"/>
        <end position="2894"/>
    </location>
</feature>
<keyword evidence="2 7" id="KW-0812">Transmembrane</keyword>
<feature type="region of interest" description="Disordered" evidence="6">
    <location>
        <begin position="2022"/>
        <end position="2107"/>
    </location>
</feature>
<organism evidence="11">
    <name type="scientific">Volvox carteri f. nagariensis</name>
    <dbReference type="NCBI Taxonomy" id="3068"/>
    <lineage>
        <taxon>Eukaryota</taxon>
        <taxon>Viridiplantae</taxon>
        <taxon>Chlorophyta</taxon>
        <taxon>core chlorophytes</taxon>
        <taxon>Chlorophyceae</taxon>
        <taxon>CS clade</taxon>
        <taxon>Chlamydomonadales</taxon>
        <taxon>Volvocaceae</taxon>
        <taxon>Volvox</taxon>
    </lineage>
</organism>
<feature type="transmembrane region" description="Helical" evidence="7">
    <location>
        <begin position="2549"/>
        <end position="2571"/>
    </location>
</feature>
<feature type="compositionally biased region" description="Pro residues" evidence="6">
    <location>
        <begin position="1335"/>
        <end position="1378"/>
    </location>
</feature>
<gene>
    <name evidence="10" type="ORF">VOLCADRAFT_96666</name>
</gene>
<dbReference type="Pfam" id="PF16403">
    <property type="entry name" value="Bact_surface_Ig-like"/>
    <property type="match status" value="1"/>
</dbReference>
<dbReference type="GeneID" id="9614554"/>
<protein>
    <submittedName>
        <fullName evidence="10">Uncharacterized protein</fullName>
    </submittedName>
</protein>
<dbReference type="InterPro" id="IPR013122">
    <property type="entry name" value="PKD1_2_channel"/>
</dbReference>
<evidence type="ECO:0000256" key="3">
    <source>
        <dbReference type="ARBA" id="ARBA00022989"/>
    </source>
</evidence>
<feature type="compositionally biased region" description="Gly residues" evidence="6">
    <location>
        <begin position="2163"/>
        <end position="2175"/>
    </location>
</feature>
<dbReference type="OrthoDB" id="552011at2759"/>